<reference evidence="1" key="1">
    <citation type="submission" date="2014-09" db="EMBL/GenBank/DDBJ databases">
        <authorList>
            <person name="Magalhaes I.L.F."/>
            <person name="Oliveira U."/>
            <person name="Santos F.R."/>
            <person name="Vidigal T.H.D.A."/>
            <person name="Brescovit A.D."/>
            <person name="Santos A.J."/>
        </authorList>
    </citation>
    <scope>NUCLEOTIDE SEQUENCE</scope>
    <source>
        <tissue evidence="1">Shoot tissue taken approximately 20 cm above the soil surface</tissue>
    </source>
</reference>
<reference evidence="1" key="2">
    <citation type="journal article" date="2015" name="Data Brief">
        <title>Shoot transcriptome of the giant reed, Arundo donax.</title>
        <authorList>
            <person name="Barrero R.A."/>
            <person name="Guerrero F.D."/>
            <person name="Moolhuijzen P."/>
            <person name="Goolsby J.A."/>
            <person name="Tidwell J."/>
            <person name="Bellgard S.E."/>
            <person name="Bellgard M.I."/>
        </authorList>
    </citation>
    <scope>NUCLEOTIDE SEQUENCE</scope>
    <source>
        <tissue evidence="1">Shoot tissue taken approximately 20 cm above the soil surface</tissue>
    </source>
</reference>
<protein>
    <submittedName>
        <fullName evidence="1">Uncharacterized protein</fullName>
    </submittedName>
</protein>
<accession>A0A0A9B0F7</accession>
<sequence length="34" mass="3849">MRASVCPFLRISQLSFSFVPMRPSHACSLCLIYS</sequence>
<name>A0A0A9B0F7_ARUDO</name>
<organism evidence="1">
    <name type="scientific">Arundo donax</name>
    <name type="common">Giant reed</name>
    <name type="synonym">Donax arundinaceus</name>
    <dbReference type="NCBI Taxonomy" id="35708"/>
    <lineage>
        <taxon>Eukaryota</taxon>
        <taxon>Viridiplantae</taxon>
        <taxon>Streptophyta</taxon>
        <taxon>Embryophyta</taxon>
        <taxon>Tracheophyta</taxon>
        <taxon>Spermatophyta</taxon>
        <taxon>Magnoliopsida</taxon>
        <taxon>Liliopsida</taxon>
        <taxon>Poales</taxon>
        <taxon>Poaceae</taxon>
        <taxon>PACMAD clade</taxon>
        <taxon>Arundinoideae</taxon>
        <taxon>Arundineae</taxon>
        <taxon>Arundo</taxon>
    </lineage>
</organism>
<dbReference type="AlphaFoldDB" id="A0A0A9B0F7"/>
<proteinExistence type="predicted"/>
<evidence type="ECO:0000313" key="1">
    <source>
        <dbReference type="EMBL" id="JAD56866.1"/>
    </source>
</evidence>
<dbReference type="EMBL" id="GBRH01241029">
    <property type="protein sequence ID" value="JAD56866.1"/>
    <property type="molecule type" value="Transcribed_RNA"/>
</dbReference>